<proteinExistence type="predicted"/>
<dbReference type="STRING" id="1121393.SAMN02745216_03478"/>
<dbReference type="Proteomes" id="UP000183994">
    <property type="component" value="Unassembled WGS sequence"/>
</dbReference>
<evidence type="ECO:0000313" key="1">
    <source>
        <dbReference type="EMBL" id="SHK44757.1"/>
    </source>
</evidence>
<gene>
    <name evidence="1" type="ORF">SAMN02745216_03478</name>
</gene>
<keyword evidence="2" id="KW-1185">Reference proteome</keyword>
<dbReference type="EMBL" id="FQZU01000024">
    <property type="protein sequence ID" value="SHK44757.1"/>
    <property type="molecule type" value="Genomic_DNA"/>
</dbReference>
<reference evidence="2" key="1">
    <citation type="submission" date="2016-11" db="EMBL/GenBank/DDBJ databases">
        <authorList>
            <person name="Varghese N."/>
            <person name="Submissions S."/>
        </authorList>
    </citation>
    <scope>NUCLEOTIDE SEQUENCE [LARGE SCALE GENOMIC DNA]</scope>
    <source>
        <strain evidence="2">DSM 16219</strain>
    </source>
</reference>
<protein>
    <submittedName>
        <fullName evidence="1">Uncharacterized protein</fullName>
    </submittedName>
</protein>
<accession>A0A1M6SJB9</accession>
<sequence length="155" mass="17549">MVATAHPFRRQRPDVRQQFQWVIAAYPESAQRDGMVEAAFQVVRSPQVYNNRGSVFVKFFKAPIGKGPHKKGLKATKNALHSQNLFIQCSLCNMIWVFRRLGAVCRRRKTLGGKAGDPEETSSIACFSAYLSNPRRQLEDAVHQSIYPESQTLKP</sequence>
<name>A0A1M6SJB9_9BACT</name>
<dbReference type="AlphaFoldDB" id="A0A1M6SJB9"/>
<organism evidence="1 2">
    <name type="scientific">Desulfatibacillum alkenivorans DSM 16219</name>
    <dbReference type="NCBI Taxonomy" id="1121393"/>
    <lineage>
        <taxon>Bacteria</taxon>
        <taxon>Pseudomonadati</taxon>
        <taxon>Thermodesulfobacteriota</taxon>
        <taxon>Desulfobacteria</taxon>
        <taxon>Desulfobacterales</taxon>
        <taxon>Desulfatibacillaceae</taxon>
        <taxon>Desulfatibacillum</taxon>
    </lineage>
</organism>
<evidence type="ECO:0000313" key="2">
    <source>
        <dbReference type="Proteomes" id="UP000183994"/>
    </source>
</evidence>